<evidence type="ECO:0000256" key="5">
    <source>
        <dbReference type="ARBA" id="ARBA00022692"/>
    </source>
</evidence>
<evidence type="ECO:0000256" key="8">
    <source>
        <dbReference type="SAM" id="SignalP"/>
    </source>
</evidence>
<protein>
    <submittedName>
        <fullName evidence="9">TolC family protein</fullName>
    </submittedName>
</protein>
<dbReference type="SUPFAM" id="SSF56954">
    <property type="entry name" value="Outer membrane efflux proteins (OEP)"/>
    <property type="match status" value="1"/>
</dbReference>
<dbReference type="InterPro" id="IPR051906">
    <property type="entry name" value="TolC-like"/>
</dbReference>
<dbReference type="Gene3D" id="1.20.1600.10">
    <property type="entry name" value="Outer membrane efflux proteins (OEP)"/>
    <property type="match status" value="1"/>
</dbReference>
<reference evidence="9" key="1">
    <citation type="submission" date="2019-08" db="EMBL/GenBank/DDBJ databases">
        <title>Comparative genome analysis confer to the adaptation heavy metal polluted environment.</title>
        <authorList>
            <person name="Li Y."/>
        </authorList>
    </citation>
    <scope>NUCLEOTIDE SEQUENCE [LARGE SCALE GENOMIC DNA]</scope>
    <source>
        <strain evidence="9">P1</strain>
    </source>
</reference>
<evidence type="ECO:0000313" key="9">
    <source>
        <dbReference type="EMBL" id="QEM14237.1"/>
    </source>
</evidence>
<comment type="subcellular location">
    <subcellularLocation>
        <location evidence="1">Cell outer membrane</location>
    </subcellularLocation>
</comment>
<keyword evidence="10" id="KW-1185">Reference proteome</keyword>
<dbReference type="PANTHER" id="PTHR30026">
    <property type="entry name" value="OUTER MEMBRANE PROTEIN TOLC"/>
    <property type="match status" value="1"/>
</dbReference>
<dbReference type="Pfam" id="PF02321">
    <property type="entry name" value="OEP"/>
    <property type="match status" value="1"/>
</dbReference>
<keyword evidence="7" id="KW-0998">Cell outer membrane</keyword>
<feature type="signal peptide" evidence="8">
    <location>
        <begin position="1"/>
        <end position="27"/>
    </location>
</feature>
<organism evidence="9 10">
    <name type="scientific">Mucilaginibacter rubeus</name>
    <dbReference type="NCBI Taxonomy" id="2027860"/>
    <lineage>
        <taxon>Bacteria</taxon>
        <taxon>Pseudomonadati</taxon>
        <taxon>Bacteroidota</taxon>
        <taxon>Sphingobacteriia</taxon>
        <taxon>Sphingobacteriales</taxon>
        <taxon>Sphingobacteriaceae</taxon>
        <taxon>Mucilaginibacter</taxon>
    </lineage>
</organism>
<evidence type="ECO:0000256" key="3">
    <source>
        <dbReference type="ARBA" id="ARBA00022448"/>
    </source>
</evidence>
<evidence type="ECO:0000256" key="4">
    <source>
        <dbReference type="ARBA" id="ARBA00022452"/>
    </source>
</evidence>
<dbReference type="GO" id="GO:0015288">
    <property type="term" value="F:porin activity"/>
    <property type="evidence" value="ECO:0007669"/>
    <property type="project" value="TreeGrafter"/>
</dbReference>
<keyword evidence="4" id="KW-1134">Transmembrane beta strand</keyword>
<dbReference type="GO" id="GO:0009279">
    <property type="term" value="C:cell outer membrane"/>
    <property type="evidence" value="ECO:0007669"/>
    <property type="project" value="UniProtKB-SubCell"/>
</dbReference>
<dbReference type="RefSeq" id="WP_112573149.1">
    <property type="nucleotide sequence ID" value="NZ_CP043450.1"/>
</dbReference>
<keyword evidence="8" id="KW-0732">Signal</keyword>
<keyword evidence="6" id="KW-0472">Membrane</keyword>
<dbReference type="GO" id="GO:1990281">
    <property type="term" value="C:efflux pump complex"/>
    <property type="evidence" value="ECO:0007669"/>
    <property type="project" value="TreeGrafter"/>
</dbReference>
<dbReference type="KEGG" id="mrub:DEO27_030885"/>
<dbReference type="AlphaFoldDB" id="A0A5C1I864"/>
<dbReference type="PANTHER" id="PTHR30026:SF20">
    <property type="entry name" value="OUTER MEMBRANE PROTEIN TOLC"/>
    <property type="match status" value="1"/>
</dbReference>
<evidence type="ECO:0000256" key="2">
    <source>
        <dbReference type="ARBA" id="ARBA00007613"/>
    </source>
</evidence>
<evidence type="ECO:0000256" key="7">
    <source>
        <dbReference type="ARBA" id="ARBA00023237"/>
    </source>
</evidence>
<accession>A0A5C1I864</accession>
<comment type="similarity">
    <text evidence="2">Belongs to the outer membrane factor (OMF) (TC 1.B.17) family.</text>
</comment>
<feature type="chain" id="PRO_5023040532" evidence="8">
    <location>
        <begin position="28"/>
        <end position="474"/>
    </location>
</feature>
<evidence type="ECO:0000256" key="6">
    <source>
        <dbReference type="ARBA" id="ARBA00023136"/>
    </source>
</evidence>
<proteinExistence type="inferred from homology"/>
<gene>
    <name evidence="9" type="ORF">DEO27_030885</name>
</gene>
<name>A0A5C1I864_9SPHI</name>
<evidence type="ECO:0000313" key="10">
    <source>
        <dbReference type="Proteomes" id="UP000251402"/>
    </source>
</evidence>
<keyword evidence="5" id="KW-0812">Transmembrane</keyword>
<dbReference type="EMBL" id="CP043450">
    <property type="protein sequence ID" value="QEM14237.1"/>
    <property type="molecule type" value="Genomic_DNA"/>
</dbReference>
<dbReference type="InterPro" id="IPR003423">
    <property type="entry name" value="OMP_efflux"/>
</dbReference>
<evidence type="ECO:0000256" key="1">
    <source>
        <dbReference type="ARBA" id="ARBA00004442"/>
    </source>
</evidence>
<dbReference type="GO" id="GO:0015562">
    <property type="term" value="F:efflux transmembrane transporter activity"/>
    <property type="evidence" value="ECO:0007669"/>
    <property type="project" value="InterPro"/>
</dbReference>
<dbReference type="Proteomes" id="UP000251402">
    <property type="component" value="Chromosome"/>
</dbReference>
<keyword evidence="3" id="KW-0813">Transport</keyword>
<dbReference type="OrthoDB" id="654853at2"/>
<sequence length="474" mass="52066">MKTNIKFLVFSLTLSLYLGLRTLPAIAQENNGHVLSMKEALQLTLSRQELLKAKANYASASKENITAARRDGSPDFILSAQQGYGTINGLNGPPSGINGLISTTSGPVSASQNWNAAFAALYSSEINWNIFSFGLQKAHVADAKGIYDRDEADLEQEKFQQQVRAASAYLNLLDAQRLHYSEKVNLSRVSALRDVILTRTVNGLNAGVDSSIANAQLSQAKNALTDAIAFEQKQAANLAMQLGMTKQDFLLDSLYINQLPAQLPQRPVYDISNHPQLRFLAERVKSSELDAAYLSKTSLPKVSFFGTLQDRGSGFGTSYNPADPGSYNQGYFNGIAPLRGNYLIGVGVSWNLSNMGRVSSRLKSQRYYADGLTNEYHYQETNLTNQLEEGNKQLANALQKYREAPILLKAASDAYEQKKTLYSNGLATIVDVTQTLYDLNRAETNKDIAGNAVWQALLYMAGSSGNLDLFTNQY</sequence>